<evidence type="ECO:0000313" key="2">
    <source>
        <dbReference type="Proteomes" id="UP001057753"/>
    </source>
</evidence>
<dbReference type="Gene3D" id="1.25.10.10">
    <property type="entry name" value="Leucine-rich Repeat Variant"/>
    <property type="match status" value="1"/>
</dbReference>
<proteinExistence type="predicted"/>
<keyword evidence="2" id="KW-1185">Reference proteome</keyword>
<protein>
    <submittedName>
        <fullName evidence="1">HEAT repeat domain-containing protein</fullName>
    </submittedName>
</protein>
<dbReference type="InterPro" id="IPR011989">
    <property type="entry name" value="ARM-like"/>
</dbReference>
<evidence type="ECO:0000313" key="1">
    <source>
        <dbReference type="EMBL" id="MCR6098666.1"/>
    </source>
</evidence>
<dbReference type="RefSeq" id="WP_257823058.1">
    <property type="nucleotide sequence ID" value="NZ_JABXYM010000002.1"/>
</dbReference>
<gene>
    <name evidence="1" type="ORF">HXA33_19335</name>
</gene>
<dbReference type="InterPro" id="IPR016024">
    <property type="entry name" value="ARM-type_fold"/>
</dbReference>
<dbReference type="AlphaFoldDB" id="A0A9Q4B5D0"/>
<accession>A0A9Q4B5D0</accession>
<dbReference type="EMBL" id="JABXYM010000002">
    <property type="protein sequence ID" value="MCR6098666.1"/>
    <property type="molecule type" value="Genomic_DNA"/>
</dbReference>
<sequence length="349" mass="40785">MLELVLLLTLGLFVCQLLLLVYLYTTKTWAIKKENAANRLYHELFPDYLSYLTGDTDIEPMLPKNDELKQKVLGRILSGFTNIMTDSAGRARIQQSAEAHLAAIYRKKLKSSNWSKRMNALYLIEDFMILSLREDVKEHLQAITIIDEEYRQTLRILASFQEESLLEYMFSRPNMSIGLIKEILRRLPLNFLTDIMVVLKKDEDDVPYAIRQAFIDYCGESGYYEFLPFIEYMLTHQSKETRIKALKSLHQYQYCSNPTIIIPFFTSEHWEERLHAAKLTGMMKLTEFSDYLILLAGDRVWWVRFQACEALKKMTDGEILLAYLSEQHEDMYAKDMAKQTLTMRAGGQV</sequence>
<dbReference type="SUPFAM" id="SSF48371">
    <property type="entry name" value="ARM repeat"/>
    <property type="match status" value="1"/>
</dbReference>
<reference evidence="1" key="1">
    <citation type="submission" date="2020-06" db="EMBL/GenBank/DDBJ databases">
        <title>Insight into the genomes of haloalkaliphilic bacilli from Kenyan soda lakes.</title>
        <authorList>
            <person name="Mwirichia R."/>
            <person name="Villamizar G.C."/>
            <person name="Poehlein A."/>
            <person name="Mugweru J."/>
            <person name="Kipnyargis A."/>
            <person name="Kiplimo D."/>
            <person name="Orwa P."/>
            <person name="Daniel R."/>
        </authorList>
    </citation>
    <scope>NUCLEOTIDE SEQUENCE</scope>
    <source>
        <strain evidence="1">B1096_S55</strain>
    </source>
</reference>
<comment type="caution">
    <text evidence="1">The sequence shown here is derived from an EMBL/GenBank/DDBJ whole genome shotgun (WGS) entry which is preliminary data.</text>
</comment>
<organism evidence="1 2">
    <name type="scientific">Salipaludibacillus agaradhaerens</name>
    <name type="common">Bacillus agaradhaerens</name>
    <dbReference type="NCBI Taxonomy" id="76935"/>
    <lineage>
        <taxon>Bacteria</taxon>
        <taxon>Bacillati</taxon>
        <taxon>Bacillota</taxon>
        <taxon>Bacilli</taxon>
        <taxon>Bacillales</taxon>
        <taxon>Bacillaceae</taxon>
    </lineage>
</organism>
<name>A0A9Q4B5D0_SALAG</name>
<dbReference type="Proteomes" id="UP001057753">
    <property type="component" value="Unassembled WGS sequence"/>
</dbReference>